<comment type="caution">
    <text evidence="1">The sequence shown here is derived from an EMBL/GenBank/DDBJ whole genome shotgun (WGS) entry which is preliminary data.</text>
</comment>
<accession>A0A8T3BR94</accession>
<dbReference type="EMBL" id="JAGYWB010000006">
    <property type="protein sequence ID" value="KAI0519648.1"/>
    <property type="molecule type" value="Genomic_DNA"/>
</dbReference>
<keyword evidence="2" id="KW-1185">Reference proteome</keyword>
<gene>
    <name evidence="1" type="ORF">KFK09_007102</name>
</gene>
<proteinExistence type="predicted"/>
<organism evidence="1 2">
    <name type="scientific">Dendrobium nobile</name>
    <name type="common">Orchid</name>
    <dbReference type="NCBI Taxonomy" id="94219"/>
    <lineage>
        <taxon>Eukaryota</taxon>
        <taxon>Viridiplantae</taxon>
        <taxon>Streptophyta</taxon>
        <taxon>Embryophyta</taxon>
        <taxon>Tracheophyta</taxon>
        <taxon>Spermatophyta</taxon>
        <taxon>Magnoliopsida</taxon>
        <taxon>Liliopsida</taxon>
        <taxon>Asparagales</taxon>
        <taxon>Orchidaceae</taxon>
        <taxon>Epidendroideae</taxon>
        <taxon>Malaxideae</taxon>
        <taxon>Dendrobiinae</taxon>
        <taxon>Dendrobium</taxon>
    </lineage>
</organism>
<reference evidence="1" key="1">
    <citation type="journal article" date="2022" name="Front. Genet.">
        <title>Chromosome-Scale Assembly of the Dendrobium nobile Genome Provides Insights Into the Molecular Mechanism of the Biosynthesis of the Medicinal Active Ingredient of Dendrobium.</title>
        <authorList>
            <person name="Xu Q."/>
            <person name="Niu S.-C."/>
            <person name="Li K.-L."/>
            <person name="Zheng P.-J."/>
            <person name="Zhang X.-J."/>
            <person name="Jia Y."/>
            <person name="Liu Y."/>
            <person name="Niu Y.-X."/>
            <person name="Yu L.-H."/>
            <person name="Chen D.-F."/>
            <person name="Zhang G.-Q."/>
        </authorList>
    </citation>
    <scope>NUCLEOTIDE SEQUENCE</scope>
    <source>
        <tissue evidence="1">Leaf</tissue>
    </source>
</reference>
<evidence type="ECO:0000313" key="1">
    <source>
        <dbReference type="EMBL" id="KAI0519648.1"/>
    </source>
</evidence>
<dbReference type="Proteomes" id="UP000829196">
    <property type="component" value="Unassembled WGS sequence"/>
</dbReference>
<name>A0A8T3BR94_DENNO</name>
<sequence length="53" mass="6031">MHLITCCRILFELLKVHFTNSRASTVDQSYFGCVAKLVKKITSGHSLYCIKIL</sequence>
<evidence type="ECO:0000313" key="2">
    <source>
        <dbReference type="Proteomes" id="UP000829196"/>
    </source>
</evidence>
<dbReference type="AlphaFoldDB" id="A0A8T3BR94"/>
<protein>
    <submittedName>
        <fullName evidence="1">Uncharacterized protein</fullName>
    </submittedName>
</protein>